<evidence type="ECO:0000259" key="5">
    <source>
        <dbReference type="PROSITE" id="PS50995"/>
    </source>
</evidence>
<feature type="domain" description="HTH marR-type" evidence="5">
    <location>
        <begin position="11"/>
        <end position="143"/>
    </location>
</feature>
<dbReference type="PANTHER" id="PTHR39515:SF2">
    <property type="entry name" value="HTH-TYPE TRANSCRIPTIONAL REGULATOR RV0880"/>
    <property type="match status" value="1"/>
</dbReference>
<evidence type="ECO:0000313" key="6">
    <source>
        <dbReference type="EMBL" id="GAA0447892.1"/>
    </source>
</evidence>
<dbReference type="Gene3D" id="1.10.10.10">
    <property type="entry name" value="Winged helix-like DNA-binding domain superfamily/Winged helix DNA-binding domain"/>
    <property type="match status" value="1"/>
</dbReference>
<evidence type="ECO:0000313" key="7">
    <source>
        <dbReference type="Proteomes" id="UP001500909"/>
    </source>
</evidence>
<name>A0ABN0ZHG9_9ACTN</name>
<dbReference type="InterPro" id="IPR052526">
    <property type="entry name" value="HTH-type_Bedaq_tolerance"/>
</dbReference>
<dbReference type="Gene3D" id="1.10.287.100">
    <property type="match status" value="1"/>
</dbReference>
<dbReference type="PANTHER" id="PTHR39515">
    <property type="entry name" value="CONSERVED PROTEIN"/>
    <property type="match status" value="1"/>
</dbReference>
<dbReference type="RefSeq" id="WP_346093266.1">
    <property type="nucleotide sequence ID" value="NZ_BAAABY010000009.1"/>
</dbReference>
<dbReference type="SUPFAM" id="SSF46785">
    <property type="entry name" value="Winged helix' DNA-binding domain"/>
    <property type="match status" value="1"/>
</dbReference>
<organism evidence="6 7">
    <name type="scientific">Streptomyces olivaceiscleroticus</name>
    <dbReference type="NCBI Taxonomy" id="68245"/>
    <lineage>
        <taxon>Bacteria</taxon>
        <taxon>Bacillati</taxon>
        <taxon>Actinomycetota</taxon>
        <taxon>Actinomycetes</taxon>
        <taxon>Kitasatosporales</taxon>
        <taxon>Streptomycetaceae</taxon>
        <taxon>Streptomyces</taxon>
    </lineage>
</organism>
<dbReference type="EMBL" id="BAAABY010000009">
    <property type="protein sequence ID" value="GAA0447892.1"/>
    <property type="molecule type" value="Genomic_DNA"/>
</dbReference>
<dbReference type="SMART" id="SM00347">
    <property type="entry name" value="HTH_MARR"/>
    <property type="match status" value="1"/>
</dbReference>
<evidence type="ECO:0000256" key="4">
    <source>
        <dbReference type="SAM" id="MobiDB-lite"/>
    </source>
</evidence>
<dbReference type="InterPro" id="IPR036388">
    <property type="entry name" value="WH-like_DNA-bd_sf"/>
</dbReference>
<evidence type="ECO:0000256" key="1">
    <source>
        <dbReference type="ARBA" id="ARBA00023015"/>
    </source>
</evidence>
<proteinExistence type="predicted"/>
<gene>
    <name evidence="6" type="ORF">GCM10010361_09740</name>
</gene>
<feature type="region of interest" description="Disordered" evidence="4">
    <location>
        <begin position="141"/>
        <end position="168"/>
    </location>
</feature>
<keyword evidence="1" id="KW-0805">Transcription regulation</keyword>
<dbReference type="Pfam" id="PF12802">
    <property type="entry name" value="MarR_2"/>
    <property type="match status" value="1"/>
</dbReference>
<sequence>MSSGEELDHAAVELRNSLMRIARRLRAQRPPGELTLGAMAVLGRLDRDGPATASELAAAERVTPQSMARPVARLVDTGLIERRPDPADGRQTLLHPTERGLEFLRADRERRDVWLARAMATHLNDVERDLLRLTTRLLDRLATAPDEPGPAPSDGATAAPVPPTPPRP</sequence>
<protein>
    <submittedName>
        <fullName evidence="6">MarR family transcriptional regulator</fullName>
    </submittedName>
</protein>
<keyword evidence="3" id="KW-0804">Transcription</keyword>
<dbReference type="PROSITE" id="PS50995">
    <property type="entry name" value="HTH_MARR_2"/>
    <property type="match status" value="1"/>
</dbReference>
<keyword evidence="2" id="KW-0238">DNA-binding</keyword>
<reference evidence="6 7" key="1">
    <citation type="journal article" date="2019" name="Int. J. Syst. Evol. Microbiol.">
        <title>The Global Catalogue of Microorganisms (GCM) 10K type strain sequencing project: providing services to taxonomists for standard genome sequencing and annotation.</title>
        <authorList>
            <consortium name="The Broad Institute Genomics Platform"/>
            <consortium name="The Broad Institute Genome Sequencing Center for Infectious Disease"/>
            <person name="Wu L."/>
            <person name="Ma J."/>
        </authorList>
    </citation>
    <scope>NUCLEOTIDE SEQUENCE [LARGE SCALE GENOMIC DNA]</scope>
    <source>
        <strain evidence="6 7">JCM 4805</strain>
    </source>
</reference>
<accession>A0ABN0ZHG9</accession>
<dbReference type="InterPro" id="IPR023187">
    <property type="entry name" value="Tscrpt_reg_MarR-type_CS"/>
</dbReference>
<dbReference type="InterPro" id="IPR036390">
    <property type="entry name" value="WH_DNA-bd_sf"/>
</dbReference>
<evidence type="ECO:0000256" key="2">
    <source>
        <dbReference type="ARBA" id="ARBA00023125"/>
    </source>
</evidence>
<comment type="caution">
    <text evidence="6">The sequence shown here is derived from an EMBL/GenBank/DDBJ whole genome shotgun (WGS) entry which is preliminary data.</text>
</comment>
<keyword evidence="7" id="KW-1185">Reference proteome</keyword>
<dbReference type="Proteomes" id="UP001500909">
    <property type="component" value="Unassembled WGS sequence"/>
</dbReference>
<dbReference type="PROSITE" id="PS01117">
    <property type="entry name" value="HTH_MARR_1"/>
    <property type="match status" value="1"/>
</dbReference>
<evidence type="ECO:0000256" key="3">
    <source>
        <dbReference type="ARBA" id="ARBA00023163"/>
    </source>
</evidence>
<dbReference type="InterPro" id="IPR000835">
    <property type="entry name" value="HTH_MarR-typ"/>
</dbReference>